<evidence type="ECO:0000313" key="3">
    <source>
        <dbReference type="Proteomes" id="UP000037747"/>
    </source>
</evidence>
<dbReference type="Gene3D" id="1.20.58.220">
    <property type="entry name" value="Phosphate transport system protein phou homolog 2, domain 2"/>
    <property type="match status" value="1"/>
</dbReference>
<sequence length="238" mass="26002">MPTEADFGERLETQTAAYLDRIDDCVVLLPRVLDEYADEGAYRDTVDEIAAVESECDDLVRDVRALITDAGPDDIGLLNTRINFNESALLDFYNELDVVANHTERIAQEVAMMRPDASVEPFADMREMADRIAEMVAVLGDVVEGFVRGLTRADGTETLADGIEAIRGLESECDDLRNDAIETAFADETIDQPLVYRGLAILLDELANAVEDLTDRIVVIASKEPGIVAESASDADGN</sequence>
<evidence type="ECO:0000256" key="1">
    <source>
        <dbReference type="ARBA" id="ARBA00008591"/>
    </source>
</evidence>
<dbReference type="Proteomes" id="UP000037747">
    <property type="component" value="Unassembled WGS sequence"/>
</dbReference>
<dbReference type="PATRIC" id="fig|1705389.3.peg.1228"/>
<protein>
    <recommendedName>
        <fullName evidence="4">Phosphate transport regulator</fullName>
    </recommendedName>
</protein>
<dbReference type="InterPro" id="IPR018445">
    <property type="entry name" value="Put_Phosphate_transp_reg"/>
</dbReference>
<reference evidence="2 3" key="1">
    <citation type="submission" date="2015-08" db="EMBL/GenBank/DDBJ databases">
        <title>Genomes of Isolates from Cabo Rojo, PR.</title>
        <authorList>
            <person name="Sanchez-Nieves R.L."/>
            <person name="Montalvo-Rodriguez R."/>
        </authorList>
    </citation>
    <scope>NUCLEOTIDE SEQUENCE [LARGE SCALE GENOMIC DNA]</scope>
    <source>
        <strain evidence="2 3">5</strain>
    </source>
</reference>
<dbReference type="RefSeq" id="WP_053770854.1">
    <property type="nucleotide sequence ID" value="NZ_LIST01000001.1"/>
</dbReference>
<evidence type="ECO:0000313" key="2">
    <source>
        <dbReference type="EMBL" id="KOX98170.1"/>
    </source>
</evidence>
<name>A0A0N0BSF5_9EURY</name>
<proteinExistence type="inferred from homology"/>
<dbReference type="Pfam" id="PF01865">
    <property type="entry name" value="PhoU_div"/>
    <property type="match status" value="1"/>
</dbReference>
<comment type="caution">
    <text evidence="2">The sequence shown here is derived from an EMBL/GenBank/DDBJ whole genome shotgun (WGS) entry which is preliminary data.</text>
</comment>
<accession>A0A0N0BSF5</accession>
<dbReference type="STRING" id="1765655.AMR74_04560"/>
<keyword evidence="3" id="KW-1185">Reference proteome</keyword>
<dbReference type="InterPro" id="IPR038078">
    <property type="entry name" value="PhoU-like_sf"/>
</dbReference>
<comment type="similarity">
    <text evidence="1">Belongs to the UPF0111 family.</text>
</comment>
<evidence type="ECO:0008006" key="4">
    <source>
        <dbReference type="Google" id="ProtNLM"/>
    </source>
</evidence>
<dbReference type="OrthoDB" id="337588at2157"/>
<dbReference type="EMBL" id="LIST01000001">
    <property type="protein sequence ID" value="KOX98170.1"/>
    <property type="molecule type" value="Genomic_DNA"/>
</dbReference>
<organism evidence="2 3">
    <name type="scientific">Halorubrum tropicale</name>
    <dbReference type="NCBI Taxonomy" id="1765655"/>
    <lineage>
        <taxon>Archaea</taxon>
        <taxon>Methanobacteriati</taxon>
        <taxon>Methanobacteriota</taxon>
        <taxon>Stenosarchaea group</taxon>
        <taxon>Halobacteria</taxon>
        <taxon>Halobacteriales</taxon>
        <taxon>Haloferacaceae</taxon>
        <taxon>Halorubrum</taxon>
    </lineage>
</organism>
<gene>
    <name evidence="2" type="ORF">AMR74_04560</name>
</gene>
<dbReference type="AlphaFoldDB" id="A0A0N0BSF5"/>